<name>A0A242NT85_9GAMM</name>
<dbReference type="GO" id="GO:0008643">
    <property type="term" value="P:carbohydrate transport"/>
    <property type="evidence" value="ECO:0007669"/>
    <property type="project" value="InterPro"/>
</dbReference>
<keyword evidence="2" id="KW-1133">Transmembrane helix</keyword>
<organism evidence="3 4">
    <name type="scientific">Gilliamella apis</name>
    <dbReference type="NCBI Taxonomy" id="1970738"/>
    <lineage>
        <taxon>Bacteria</taxon>
        <taxon>Pseudomonadati</taxon>
        <taxon>Pseudomonadota</taxon>
        <taxon>Gammaproteobacteria</taxon>
        <taxon>Orbales</taxon>
        <taxon>Orbaceae</taxon>
        <taxon>Gilliamella</taxon>
    </lineage>
</organism>
<sequence>MNEKKENKITWLVRFSYGSGNLIGSGALAISGAWLLYFYTTFCGLSVVQAALIFSIATYLDVILNPLMGFITDNFYQTKIGQRFGRRRFFILIGIPLMVIYPMLWIDGMGFWYYLITYILFEIIYTSIMIPFNTLPVEMTSNFSERTYLTGSKAMFGKVANFLGAAIPGVFFYFYSKESATPFLLTGITYATIMMLALILLYCNSWEKPKDEVKDESVHSFFEAIKKLFIDILSTFRIKTFRTHLGMYLFGFGAEWLFTAVFTYFIVFSLGEPRSFVASMNSLSSICQLVSTAFFMMYCAKKGFKKPFIIALLIVVSSMIGYVGIYYFNLPHITWLVVGITIWFGLGTGGVYYIPWSVYVFLADVDEVVTNRRREGVYAGAMTMAGKLVRASIVFVLGVILSAYGFESKSHIQPQSAIDAINGIILYGVIGMALIGAFFAWRMKLDHATHSIIINEVARIRQGGKMEDVSPETRKVVEELSGINYEKCFGNNNIGFKQKPTKTK</sequence>
<dbReference type="Proteomes" id="UP000194968">
    <property type="component" value="Unassembled WGS sequence"/>
</dbReference>
<dbReference type="GO" id="GO:0005886">
    <property type="term" value="C:plasma membrane"/>
    <property type="evidence" value="ECO:0007669"/>
    <property type="project" value="TreeGrafter"/>
</dbReference>
<dbReference type="PANTHER" id="PTHR11328:SF24">
    <property type="entry name" value="MAJOR FACILITATOR SUPERFAMILY (MFS) PROFILE DOMAIN-CONTAINING PROTEIN"/>
    <property type="match status" value="1"/>
</dbReference>
<comment type="caution">
    <text evidence="3">The sequence shown here is derived from an EMBL/GenBank/DDBJ whole genome shotgun (WGS) entry which is preliminary data.</text>
</comment>
<feature type="transmembrane region" description="Helical" evidence="2">
    <location>
        <begin position="247"/>
        <end position="270"/>
    </location>
</feature>
<feature type="transmembrane region" description="Helical" evidence="2">
    <location>
        <begin position="276"/>
        <end position="296"/>
    </location>
</feature>
<evidence type="ECO:0000313" key="3">
    <source>
        <dbReference type="EMBL" id="OTQ48892.1"/>
    </source>
</evidence>
<feature type="transmembrane region" description="Helical" evidence="2">
    <location>
        <begin position="333"/>
        <end position="354"/>
    </location>
</feature>
<dbReference type="InterPro" id="IPR039672">
    <property type="entry name" value="MFS_2"/>
</dbReference>
<feature type="transmembrane region" description="Helical" evidence="2">
    <location>
        <begin position="418"/>
        <end position="441"/>
    </location>
</feature>
<dbReference type="InterPro" id="IPR036259">
    <property type="entry name" value="MFS_trans_sf"/>
</dbReference>
<dbReference type="PANTHER" id="PTHR11328">
    <property type="entry name" value="MAJOR FACILITATOR SUPERFAMILY DOMAIN-CONTAINING PROTEIN"/>
    <property type="match status" value="1"/>
</dbReference>
<dbReference type="OrthoDB" id="181905at2"/>
<feature type="transmembrane region" description="Helical" evidence="2">
    <location>
        <begin position="182"/>
        <end position="203"/>
    </location>
</feature>
<evidence type="ECO:0000256" key="1">
    <source>
        <dbReference type="ARBA" id="ARBA00009617"/>
    </source>
</evidence>
<evidence type="ECO:0000256" key="2">
    <source>
        <dbReference type="SAM" id="Phobius"/>
    </source>
</evidence>
<feature type="transmembrane region" description="Helical" evidence="2">
    <location>
        <begin position="89"/>
        <end position="106"/>
    </location>
</feature>
<feature type="transmembrane region" description="Helical" evidence="2">
    <location>
        <begin position="21"/>
        <end position="40"/>
    </location>
</feature>
<feature type="transmembrane region" description="Helical" evidence="2">
    <location>
        <begin position="308"/>
        <end position="327"/>
    </location>
</feature>
<accession>A0A242NT85</accession>
<feature type="transmembrane region" description="Helical" evidence="2">
    <location>
        <begin position="388"/>
        <end position="406"/>
    </location>
</feature>
<dbReference type="CDD" id="cd17332">
    <property type="entry name" value="MFS_MelB_like"/>
    <property type="match status" value="1"/>
</dbReference>
<dbReference type="GO" id="GO:0015293">
    <property type="term" value="F:symporter activity"/>
    <property type="evidence" value="ECO:0007669"/>
    <property type="project" value="InterPro"/>
</dbReference>
<keyword evidence="2" id="KW-0812">Transmembrane</keyword>
<dbReference type="Gene3D" id="1.20.1250.20">
    <property type="entry name" value="MFS general substrate transporter like domains"/>
    <property type="match status" value="2"/>
</dbReference>
<feature type="transmembrane region" description="Helical" evidence="2">
    <location>
        <begin position="46"/>
        <end position="68"/>
    </location>
</feature>
<comment type="similarity">
    <text evidence="1">Belongs to the sodium:galactoside symporter (TC 2.A.2) family.</text>
</comment>
<dbReference type="RefSeq" id="WP_086320792.1">
    <property type="nucleotide sequence ID" value="NZ_NASK01000099.1"/>
</dbReference>
<dbReference type="Pfam" id="PF13347">
    <property type="entry name" value="MFS_2"/>
    <property type="match status" value="1"/>
</dbReference>
<keyword evidence="2" id="KW-0472">Membrane</keyword>
<dbReference type="AlphaFoldDB" id="A0A242NT85"/>
<proteinExistence type="inferred from homology"/>
<evidence type="ECO:0000313" key="4">
    <source>
        <dbReference type="Proteomes" id="UP000194968"/>
    </source>
</evidence>
<protein>
    <submittedName>
        <fullName evidence="3">MFS transporter</fullName>
    </submittedName>
</protein>
<reference evidence="3 4" key="1">
    <citation type="submission" date="2017-03" db="EMBL/GenBank/DDBJ databases">
        <title>Comparative genomics of honeybee gut symbionts reveal geographically distinct and subgroup specific antibiotic resistance.</title>
        <authorList>
            <person name="Ludvigsen J."/>
            <person name="Porcellato D."/>
            <person name="Labee-Lund T.M."/>
            <person name="Amdam G.V."/>
            <person name="Rudi K."/>
        </authorList>
    </citation>
    <scope>NUCLEOTIDE SEQUENCE [LARGE SCALE GENOMIC DNA]</scope>
    <source>
        <strain evidence="3 4">A-4-12</strain>
    </source>
</reference>
<feature type="transmembrane region" description="Helical" evidence="2">
    <location>
        <begin position="156"/>
        <end position="176"/>
    </location>
</feature>
<feature type="transmembrane region" description="Helical" evidence="2">
    <location>
        <begin position="112"/>
        <end position="135"/>
    </location>
</feature>
<dbReference type="SUPFAM" id="SSF103473">
    <property type="entry name" value="MFS general substrate transporter"/>
    <property type="match status" value="1"/>
</dbReference>
<dbReference type="EMBL" id="NASK01000099">
    <property type="protein sequence ID" value="OTQ48892.1"/>
    <property type="molecule type" value="Genomic_DNA"/>
</dbReference>
<gene>
    <name evidence="3" type="ORF">B6D06_08170</name>
</gene>